<evidence type="ECO:0000256" key="1">
    <source>
        <dbReference type="ARBA" id="ARBA00005384"/>
    </source>
</evidence>
<accession>A0ABX0V0I0</accession>
<dbReference type="PANTHER" id="PTHR46577:SF1">
    <property type="entry name" value="HTH-TYPE TRANSCRIPTIONAL REGULATORY PROTEIN GABR"/>
    <property type="match status" value="1"/>
</dbReference>
<dbReference type="InterPro" id="IPR015421">
    <property type="entry name" value="PyrdxlP-dep_Trfase_major"/>
</dbReference>
<evidence type="ECO:0000313" key="7">
    <source>
        <dbReference type="EMBL" id="NIJ58714.1"/>
    </source>
</evidence>
<evidence type="ECO:0000256" key="3">
    <source>
        <dbReference type="ARBA" id="ARBA00023015"/>
    </source>
</evidence>
<dbReference type="EMBL" id="JAASQI010000005">
    <property type="protein sequence ID" value="NIJ58714.1"/>
    <property type="molecule type" value="Genomic_DNA"/>
</dbReference>
<dbReference type="Gene3D" id="3.40.640.10">
    <property type="entry name" value="Type I PLP-dependent aspartate aminotransferase-like (Major domain)"/>
    <property type="match status" value="1"/>
</dbReference>
<dbReference type="InterPro" id="IPR036390">
    <property type="entry name" value="WH_DNA-bd_sf"/>
</dbReference>
<feature type="domain" description="HTH gntR-type" evidence="6">
    <location>
        <begin position="8"/>
        <end position="76"/>
    </location>
</feature>
<dbReference type="InterPro" id="IPR004839">
    <property type="entry name" value="Aminotransferase_I/II_large"/>
</dbReference>
<dbReference type="Pfam" id="PF00392">
    <property type="entry name" value="GntR"/>
    <property type="match status" value="1"/>
</dbReference>
<dbReference type="PROSITE" id="PS50949">
    <property type="entry name" value="HTH_GNTR"/>
    <property type="match status" value="1"/>
</dbReference>
<dbReference type="GO" id="GO:0003677">
    <property type="term" value="F:DNA binding"/>
    <property type="evidence" value="ECO:0007669"/>
    <property type="project" value="UniProtKB-KW"/>
</dbReference>
<dbReference type="InterPro" id="IPR036388">
    <property type="entry name" value="WH-like_DNA-bd_sf"/>
</dbReference>
<sequence length="460" mass="50386">MLTPRRGATKHRLLTEKIVADIETGILPPRTRMPTHRELARQLGVSVQTVSISYKEAERLGFLTGEVGRGTFVRNRVTEKADRFMLDRNSGDRADLSIVRCVYSEEHEAAMRRLFAAMSRDDSSVFMQPCRPIVGLDAHRAGAQHWLRGLGVEVPQERIIVTNGAAHGLFLACAALLRRGDVVLTEELTDHGIIGLSNLLGFSLRGLPVDGEGVIVEAFEAACRAGGVAALVMVPTLGNPTSHLAGAERRRAIAEVARRHGVYVIEDEVYKPLIEEPLPSYTELLPDLGFFVTSFTKSVMTGLRTGYLVVPQQYAIKVASILRVTGWSATYLTADIATRWIEDGTAQALLDVQRREIRTRQAVVRETLGPFIAGSHPVSPSAWLKVPDHWDEGGLVRQLARNNIAVTASDPFVASPDRPCGGIRICIGGHLSSAGLRQVLMAIRGIFEQLPPVYDIDILD</sequence>
<dbReference type="InterPro" id="IPR000524">
    <property type="entry name" value="Tscrpt_reg_HTH_GntR"/>
</dbReference>
<proteinExistence type="inferred from homology"/>
<dbReference type="SUPFAM" id="SSF53383">
    <property type="entry name" value="PLP-dependent transferases"/>
    <property type="match status" value="1"/>
</dbReference>
<dbReference type="InterPro" id="IPR015422">
    <property type="entry name" value="PyrdxlP-dep_Trfase_small"/>
</dbReference>
<dbReference type="SMART" id="SM00345">
    <property type="entry name" value="HTH_GNTR"/>
    <property type="match status" value="1"/>
</dbReference>
<comment type="similarity">
    <text evidence="1">In the C-terminal section; belongs to the class-I pyridoxal-phosphate-dependent aminotransferase family.</text>
</comment>
<dbReference type="InterPro" id="IPR015424">
    <property type="entry name" value="PyrdxlP-dep_Trfase"/>
</dbReference>
<keyword evidence="8" id="KW-1185">Reference proteome</keyword>
<dbReference type="Gene3D" id="3.90.1150.10">
    <property type="entry name" value="Aspartate Aminotransferase, domain 1"/>
    <property type="match status" value="1"/>
</dbReference>
<dbReference type="CDD" id="cd07377">
    <property type="entry name" value="WHTH_GntR"/>
    <property type="match status" value="1"/>
</dbReference>
<protein>
    <submittedName>
        <fullName evidence="7">DNA-binding transcriptional MocR family regulator</fullName>
    </submittedName>
</protein>
<dbReference type="RefSeq" id="WP_343042568.1">
    <property type="nucleotide sequence ID" value="NZ_JAASQI010000005.1"/>
</dbReference>
<keyword evidence="5" id="KW-0804">Transcription</keyword>
<gene>
    <name evidence="7" type="ORF">FHS82_002562</name>
</gene>
<comment type="caution">
    <text evidence="7">The sequence shown here is derived from an EMBL/GenBank/DDBJ whole genome shotgun (WGS) entry which is preliminary data.</text>
</comment>
<name>A0ABX0V0I0_9HYPH</name>
<dbReference type="InterPro" id="IPR051446">
    <property type="entry name" value="HTH_trans_reg/aminotransferase"/>
</dbReference>
<evidence type="ECO:0000256" key="2">
    <source>
        <dbReference type="ARBA" id="ARBA00022898"/>
    </source>
</evidence>
<reference evidence="7 8" key="1">
    <citation type="submission" date="2020-03" db="EMBL/GenBank/DDBJ databases">
        <title>Genomic Encyclopedia of Type Strains, Phase IV (KMG-IV): sequencing the most valuable type-strain genomes for metagenomic binning, comparative biology and taxonomic classification.</title>
        <authorList>
            <person name="Goeker M."/>
        </authorList>
    </citation>
    <scope>NUCLEOTIDE SEQUENCE [LARGE SCALE GENOMIC DNA]</scope>
    <source>
        <strain evidence="7 8">DSM 103870</strain>
    </source>
</reference>
<organism evidence="7 8">
    <name type="scientific">Pseudochelatococcus lubricantis</name>
    <dbReference type="NCBI Taxonomy" id="1538102"/>
    <lineage>
        <taxon>Bacteria</taxon>
        <taxon>Pseudomonadati</taxon>
        <taxon>Pseudomonadota</taxon>
        <taxon>Alphaproteobacteria</taxon>
        <taxon>Hyphomicrobiales</taxon>
        <taxon>Chelatococcaceae</taxon>
        <taxon>Pseudochelatococcus</taxon>
    </lineage>
</organism>
<dbReference type="PANTHER" id="PTHR46577">
    <property type="entry name" value="HTH-TYPE TRANSCRIPTIONAL REGULATORY PROTEIN GABR"/>
    <property type="match status" value="1"/>
</dbReference>
<evidence type="ECO:0000313" key="8">
    <source>
        <dbReference type="Proteomes" id="UP001429580"/>
    </source>
</evidence>
<dbReference type="SUPFAM" id="SSF46785">
    <property type="entry name" value="Winged helix' DNA-binding domain"/>
    <property type="match status" value="1"/>
</dbReference>
<evidence type="ECO:0000256" key="4">
    <source>
        <dbReference type="ARBA" id="ARBA00023125"/>
    </source>
</evidence>
<dbReference type="Pfam" id="PF00155">
    <property type="entry name" value="Aminotran_1_2"/>
    <property type="match status" value="1"/>
</dbReference>
<dbReference type="Proteomes" id="UP001429580">
    <property type="component" value="Unassembled WGS sequence"/>
</dbReference>
<keyword evidence="3" id="KW-0805">Transcription regulation</keyword>
<evidence type="ECO:0000256" key="5">
    <source>
        <dbReference type="ARBA" id="ARBA00023163"/>
    </source>
</evidence>
<evidence type="ECO:0000259" key="6">
    <source>
        <dbReference type="PROSITE" id="PS50949"/>
    </source>
</evidence>
<dbReference type="CDD" id="cd00609">
    <property type="entry name" value="AAT_like"/>
    <property type="match status" value="1"/>
</dbReference>
<keyword evidence="2" id="KW-0663">Pyridoxal phosphate</keyword>
<dbReference type="Gene3D" id="1.10.10.10">
    <property type="entry name" value="Winged helix-like DNA-binding domain superfamily/Winged helix DNA-binding domain"/>
    <property type="match status" value="1"/>
</dbReference>
<keyword evidence="4 7" id="KW-0238">DNA-binding</keyword>